<protein>
    <submittedName>
        <fullName evidence="1">Uncharacterized protein</fullName>
    </submittedName>
</protein>
<dbReference type="Proteomes" id="UP000434957">
    <property type="component" value="Unassembled WGS sequence"/>
</dbReference>
<proteinExistence type="predicted"/>
<reference evidence="1 2" key="1">
    <citation type="submission" date="2018-08" db="EMBL/GenBank/DDBJ databases">
        <title>Genomic investigation of the strawberry pathogen Phytophthora fragariae indicates pathogenicity is determined by transcriptional variation in three key races.</title>
        <authorList>
            <person name="Adams T.M."/>
            <person name="Armitage A.D."/>
            <person name="Sobczyk M.K."/>
            <person name="Bates H.J."/>
            <person name="Dunwell J.M."/>
            <person name="Nellist C.F."/>
            <person name="Harrison R.J."/>
        </authorList>
    </citation>
    <scope>NUCLEOTIDE SEQUENCE [LARGE SCALE GENOMIC DNA]</scope>
    <source>
        <strain evidence="1 2">SCRP333</strain>
    </source>
</reference>
<comment type="caution">
    <text evidence="1">The sequence shown here is derived from an EMBL/GenBank/DDBJ whole genome shotgun (WGS) entry which is preliminary data.</text>
</comment>
<evidence type="ECO:0000313" key="2">
    <source>
        <dbReference type="Proteomes" id="UP000434957"/>
    </source>
</evidence>
<gene>
    <name evidence="1" type="ORF">PR003_g4754</name>
</gene>
<keyword evidence="2" id="KW-1185">Reference proteome</keyword>
<accession>A0A6A4FVR5</accession>
<sequence>MVTVNSDVADVPPVRMSYLNSFYYDVSFDSVGIVTFVPTCDDPFRNRVVKTVFWKNIDITGHDGVGVGMALGGQVVTASATELNYVDVPVGLAVSHKALVLGGIVKCNFIRIKQESKLTSFALIQQLIFNSGRPLCIFRSQHCRGFTSSMNTGAATSPHIPS</sequence>
<dbReference type="EMBL" id="QXFT01000184">
    <property type="protein sequence ID" value="KAE9351719.1"/>
    <property type="molecule type" value="Genomic_DNA"/>
</dbReference>
<evidence type="ECO:0000313" key="1">
    <source>
        <dbReference type="EMBL" id="KAE9351719.1"/>
    </source>
</evidence>
<dbReference type="AlphaFoldDB" id="A0A6A4FVR5"/>
<name>A0A6A4FVR5_9STRA</name>
<organism evidence="1 2">
    <name type="scientific">Phytophthora rubi</name>
    <dbReference type="NCBI Taxonomy" id="129364"/>
    <lineage>
        <taxon>Eukaryota</taxon>
        <taxon>Sar</taxon>
        <taxon>Stramenopiles</taxon>
        <taxon>Oomycota</taxon>
        <taxon>Peronosporomycetes</taxon>
        <taxon>Peronosporales</taxon>
        <taxon>Peronosporaceae</taxon>
        <taxon>Phytophthora</taxon>
    </lineage>
</organism>